<protein>
    <submittedName>
        <fullName evidence="2">Uncharacterized protein</fullName>
    </submittedName>
</protein>
<gene>
    <name evidence="2" type="ORF">SETIT_9G117100v2</name>
</gene>
<evidence type="ECO:0000256" key="1">
    <source>
        <dbReference type="SAM" id="MobiDB-lite"/>
    </source>
</evidence>
<dbReference type="AlphaFoldDB" id="A0A368SFR6"/>
<accession>A0A368SFR6</accession>
<dbReference type="EMBL" id="CM003536">
    <property type="protein sequence ID" value="RCV41208.1"/>
    <property type="molecule type" value="Genomic_DNA"/>
</dbReference>
<sequence>MQLRLLARIVQIPESRAVPSTPSNLHARCRPHPRRRLERQRPAAILPPPRASSTTSIAWWNLPTAPAGKHARTPRPRNGSASPSPGCLASSSPPTSGRAGSAGPGDPAPAAEQPAGPCRRRDEETMRAASSSALQPESSIVRSLGARKRI</sequence>
<feature type="compositionally biased region" description="Polar residues" evidence="1">
    <location>
        <begin position="128"/>
        <end position="141"/>
    </location>
</feature>
<reference evidence="2" key="1">
    <citation type="journal article" date="2012" name="Nat. Biotechnol.">
        <title>Reference genome sequence of the model plant Setaria.</title>
        <authorList>
            <person name="Bennetzen J.L."/>
            <person name="Schmutz J."/>
            <person name="Wang H."/>
            <person name="Percifield R."/>
            <person name="Hawkins J."/>
            <person name="Pontaroli A.C."/>
            <person name="Estep M."/>
            <person name="Feng L."/>
            <person name="Vaughn J.N."/>
            <person name="Grimwood J."/>
            <person name="Jenkins J."/>
            <person name="Barry K."/>
            <person name="Lindquist E."/>
            <person name="Hellsten U."/>
            <person name="Deshpande S."/>
            <person name="Wang X."/>
            <person name="Wu X."/>
            <person name="Mitros T."/>
            <person name="Triplett J."/>
            <person name="Yang X."/>
            <person name="Ye C.Y."/>
            <person name="Mauro-Herrera M."/>
            <person name="Wang L."/>
            <person name="Li P."/>
            <person name="Sharma M."/>
            <person name="Sharma R."/>
            <person name="Ronald P.C."/>
            <person name="Panaud O."/>
            <person name="Kellogg E.A."/>
            <person name="Brutnell T.P."/>
            <person name="Doust A.N."/>
            <person name="Tuskan G.A."/>
            <person name="Rokhsar D."/>
            <person name="Devos K.M."/>
        </authorList>
    </citation>
    <scope>NUCLEOTIDE SEQUENCE [LARGE SCALE GENOMIC DNA]</scope>
    <source>
        <strain evidence="2">Yugu1</strain>
    </source>
</reference>
<feature type="compositionally biased region" description="Polar residues" evidence="1">
    <location>
        <begin position="79"/>
        <end position="95"/>
    </location>
</feature>
<feature type="compositionally biased region" description="Low complexity" evidence="1">
    <location>
        <begin position="97"/>
        <end position="117"/>
    </location>
</feature>
<name>A0A368SFR6_SETIT</name>
<evidence type="ECO:0000313" key="2">
    <source>
        <dbReference type="EMBL" id="RCV41208.1"/>
    </source>
</evidence>
<proteinExistence type="predicted"/>
<feature type="compositionally biased region" description="Basic residues" evidence="1">
    <location>
        <begin position="27"/>
        <end position="38"/>
    </location>
</feature>
<dbReference type="OrthoDB" id="10455920at2759"/>
<organism evidence="2">
    <name type="scientific">Setaria italica</name>
    <name type="common">Foxtail millet</name>
    <name type="synonym">Panicum italicum</name>
    <dbReference type="NCBI Taxonomy" id="4555"/>
    <lineage>
        <taxon>Eukaryota</taxon>
        <taxon>Viridiplantae</taxon>
        <taxon>Streptophyta</taxon>
        <taxon>Embryophyta</taxon>
        <taxon>Tracheophyta</taxon>
        <taxon>Spermatophyta</taxon>
        <taxon>Magnoliopsida</taxon>
        <taxon>Liliopsida</taxon>
        <taxon>Poales</taxon>
        <taxon>Poaceae</taxon>
        <taxon>PACMAD clade</taxon>
        <taxon>Panicoideae</taxon>
        <taxon>Panicodae</taxon>
        <taxon>Paniceae</taxon>
        <taxon>Cenchrinae</taxon>
        <taxon>Setaria</taxon>
    </lineage>
</organism>
<feature type="region of interest" description="Disordered" evidence="1">
    <location>
        <begin position="17"/>
        <end position="150"/>
    </location>
</feature>
<reference evidence="2" key="2">
    <citation type="submission" date="2015-07" db="EMBL/GenBank/DDBJ databases">
        <authorList>
            <person name="Noorani M."/>
        </authorList>
    </citation>
    <scope>NUCLEOTIDE SEQUENCE</scope>
    <source>
        <strain evidence="2">Yugu1</strain>
    </source>
</reference>